<dbReference type="GO" id="GO:0005874">
    <property type="term" value="C:microtubule"/>
    <property type="evidence" value="ECO:0007669"/>
    <property type="project" value="UniProtKB-KW"/>
</dbReference>
<keyword evidence="3" id="KW-0963">Cytoplasm</keyword>
<feature type="domain" description="Gamma tubulin complex component C-terminal" evidence="6">
    <location>
        <begin position="711"/>
        <end position="976"/>
    </location>
</feature>
<feature type="domain" description="Gamma tubulin complex component protein N-terminal" evidence="7">
    <location>
        <begin position="299"/>
        <end position="587"/>
    </location>
</feature>
<dbReference type="InterPro" id="IPR042241">
    <property type="entry name" value="GCP_C_sf"/>
</dbReference>
<gene>
    <name evidence="8" type="ORF">V1477_017904</name>
</gene>
<dbReference type="Pfam" id="PF04130">
    <property type="entry name" value="GCP_C_terminal"/>
    <property type="match status" value="1"/>
</dbReference>
<dbReference type="PANTHER" id="PTHR19302:SF33">
    <property type="entry name" value="GAMMA-TUBULIN COMPLEX COMPONENT 5"/>
    <property type="match status" value="1"/>
</dbReference>
<reference evidence="8 9" key="1">
    <citation type="journal article" date="2024" name="Ann. Entomol. Soc. Am.">
        <title>Genomic analyses of the southern and eastern yellowjacket wasps (Hymenoptera: Vespidae) reveal evolutionary signatures of social life.</title>
        <authorList>
            <person name="Catto M.A."/>
            <person name="Caine P.B."/>
            <person name="Orr S.E."/>
            <person name="Hunt B.G."/>
            <person name="Goodisman M.A.D."/>
        </authorList>
    </citation>
    <scope>NUCLEOTIDE SEQUENCE [LARGE SCALE GENOMIC DNA]</scope>
    <source>
        <strain evidence="8">232</strain>
        <tissue evidence="8">Head and thorax</tissue>
    </source>
</reference>
<keyword evidence="4" id="KW-0493">Microtubule</keyword>
<dbReference type="AlphaFoldDB" id="A0ABD2B051"/>
<evidence type="ECO:0000259" key="7">
    <source>
        <dbReference type="Pfam" id="PF17681"/>
    </source>
</evidence>
<dbReference type="Proteomes" id="UP001607303">
    <property type="component" value="Unassembled WGS sequence"/>
</dbReference>
<evidence type="ECO:0000256" key="3">
    <source>
        <dbReference type="ARBA" id="ARBA00022490"/>
    </source>
</evidence>
<evidence type="ECO:0000256" key="4">
    <source>
        <dbReference type="ARBA" id="ARBA00022701"/>
    </source>
</evidence>
<dbReference type="Pfam" id="PF17681">
    <property type="entry name" value="GCP_N_terminal"/>
    <property type="match status" value="1"/>
</dbReference>
<dbReference type="Gene3D" id="1.20.120.1900">
    <property type="entry name" value="Gamma-tubulin complex, C-terminal domain"/>
    <property type="match status" value="1"/>
</dbReference>
<keyword evidence="9" id="KW-1185">Reference proteome</keyword>
<dbReference type="InterPro" id="IPR007259">
    <property type="entry name" value="GCP"/>
</dbReference>
<keyword evidence="5" id="KW-0206">Cytoskeleton</keyword>
<protein>
    <submittedName>
        <fullName evidence="8">Gamma-tubulin complex component 5 isoform X1</fullName>
    </submittedName>
</protein>
<evidence type="ECO:0000256" key="1">
    <source>
        <dbReference type="ARBA" id="ARBA00004245"/>
    </source>
</evidence>
<dbReference type="InterPro" id="IPR041470">
    <property type="entry name" value="GCP_N"/>
</dbReference>
<name>A0ABD2B051_VESMC</name>
<evidence type="ECO:0000256" key="5">
    <source>
        <dbReference type="ARBA" id="ARBA00023212"/>
    </source>
</evidence>
<comment type="similarity">
    <text evidence="2">Belongs to the TUBGCP family.</text>
</comment>
<dbReference type="CDD" id="cd22572">
    <property type="entry name" value="GCP5_NTD"/>
    <property type="match status" value="1"/>
</dbReference>
<evidence type="ECO:0000256" key="2">
    <source>
        <dbReference type="ARBA" id="ARBA00010337"/>
    </source>
</evidence>
<evidence type="ECO:0000259" key="6">
    <source>
        <dbReference type="Pfam" id="PF04130"/>
    </source>
</evidence>
<sequence length="1126" mass="131318">MGTKILKDIQSDIKLLITVITDFEEDEEGFQICERFAVSNIKHHQYLSVNSHATKQSINNIITKLSIYGKFKEAKKFQELVDFFLTSFDFDHHPQYDLQWSLLALLLDLSSDIDKTDLNNLKSFQGEFNSNVTIANEKDAIQEIDWANYLKEGEEDFFCDFKNDESSDEWSDDAEEVPNLSCVPVETTLTTVDGILSAESIGDVKYSSDIVMQSLIEEVESRKWLMSNVQNTWWNESVIYKYPVCSKYPDAHFYLSMLRSAIFPSNLMHETVHKDLSDIILLNEYQVCKEILWMFHVQTQMTVFKQESEFLFHIRPNVSIPSLTTIAFQNMLSPFCEYLSMIHDIEQFDKELLSTDTSYLGYKKPPFIYEAYNAAIKEKLLSFRMEIINIEKDITAQASSQTLLSLLARLRKPLKRIKILHQVHKVSVSNWKLSSNWNCASKLLSNLLLEITNSHCQEKTNICVNLYLSIIPVYLNIIDTLLGEGRLEDWRNEFIIERISDEEVAKNKDQCVKFLIRPLDDICLKDNVMHLLITKVQHIGHSIDLLVSLNRITEMWNEKMKSDEERISLKDEFYTSLLSEICKYTTQSEELIDVSPSEVDGISFISEYDEDLEKNIIQQLSAVNNPFLMKAFKDYIPPALYGQDMVDGNKCISANSCNNRRNKLFNRLQEVAEHALPLKKILEKILSEILDLRYSSASKLVKNIMMQEYKLEAHLRLMRSVYMMEAGHIMNKFYQILFHEIETNQMWNNSYFLSCILEEILSQQWPDSSSHWSIIVQDVSTHQVVHAVDSITLYYATGWPINIVLNEDILTKYNEIFRFQLKLKWALWTLNNLKFVDLEGLKSLHVKNNIEHFQIRRLESLRFWLLHAIGSIHAYLSGQVLQSLGFMFDQSLTQADSLDGVISVHREYLDKVYKHCLLTEEFEDLMTTVNNLIEMCVHIRDRWDYKKLLHTVTELSLMESSYIKYHTYLALTLHNTIQHKDADYHKLTPRQQMKSKDVFDENNVGMNFISDLSRNLLTEIAFQTLPPSGIPIPIPKMIRKKDWQVNRGIIYGIPNCNPSIRIMEREIWNYKWNVNTMDPFQKVGRLSSLYLRVKILLKYKESVPDRTKITAEFGTTTGVHILYIPA</sequence>
<evidence type="ECO:0000313" key="8">
    <source>
        <dbReference type="EMBL" id="KAL2726090.1"/>
    </source>
</evidence>
<comment type="subcellular location">
    <subcellularLocation>
        <location evidence="1">Cytoplasm</location>
        <location evidence="1">Cytoskeleton</location>
    </subcellularLocation>
</comment>
<proteinExistence type="inferred from homology"/>
<organism evidence="8 9">
    <name type="scientific">Vespula maculifrons</name>
    <name type="common">Eastern yellow jacket</name>
    <name type="synonym">Wasp</name>
    <dbReference type="NCBI Taxonomy" id="7453"/>
    <lineage>
        <taxon>Eukaryota</taxon>
        <taxon>Metazoa</taxon>
        <taxon>Ecdysozoa</taxon>
        <taxon>Arthropoda</taxon>
        <taxon>Hexapoda</taxon>
        <taxon>Insecta</taxon>
        <taxon>Pterygota</taxon>
        <taxon>Neoptera</taxon>
        <taxon>Endopterygota</taxon>
        <taxon>Hymenoptera</taxon>
        <taxon>Apocrita</taxon>
        <taxon>Aculeata</taxon>
        <taxon>Vespoidea</taxon>
        <taxon>Vespidae</taxon>
        <taxon>Vespinae</taxon>
        <taxon>Vespula</taxon>
    </lineage>
</organism>
<evidence type="ECO:0000313" key="9">
    <source>
        <dbReference type="Proteomes" id="UP001607303"/>
    </source>
</evidence>
<dbReference type="GO" id="GO:0005815">
    <property type="term" value="C:microtubule organizing center"/>
    <property type="evidence" value="ECO:0007669"/>
    <property type="project" value="UniProtKB-ARBA"/>
</dbReference>
<dbReference type="EMBL" id="JAYRBN010000109">
    <property type="protein sequence ID" value="KAL2726090.1"/>
    <property type="molecule type" value="Genomic_DNA"/>
</dbReference>
<comment type="caution">
    <text evidence="8">The sequence shown here is derived from an EMBL/GenBank/DDBJ whole genome shotgun (WGS) entry which is preliminary data.</text>
</comment>
<dbReference type="PANTHER" id="PTHR19302">
    <property type="entry name" value="GAMMA TUBULIN COMPLEX PROTEIN"/>
    <property type="match status" value="1"/>
</dbReference>
<dbReference type="InterPro" id="IPR059169">
    <property type="entry name" value="GCP5_N_ext"/>
</dbReference>
<dbReference type="InterPro" id="IPR040457">
    <property type="entry name" value="GCP_C"/>
</dbReference>
<accession>A0ABD2B051</accession>